<sequence length="440" mass="45593">MHKGISRVLRGMALAAALAYGGLALAACPNWAEGTAYKAGDVVSYNNANYTALVAHTAYVGANWNPAASPTLWTPGGSCSGGDPTPPTPPNPPTPPSPPPGNTAPFAKHALIGYWHNFANPSGSAFPLAQVSGDWDVIVVAFADDAGNGNVSFTLDPGAGSVAQFIQDIQTQQAKGKKVVLSLGGQNGSVTLNNATQVQNFVNSLYGILTQYGFDGIDLDLESGSGIVVGAPVISNLVSAVKQLKAKVGPNFYLSMAPEHPYVQGGFVAYGGNWGAYLPIIDGLRDDLSVIHVQYYNNGGLYTPYSNGALAEGSTDMLVAGSKMLIEGFPLGNGASGSFKGLRPDQVAFGVPSGRSSANSGFVTADAVAKALSCLTALQGCGSVSPAQAYPTFRGVMTWSINWDRHDGYPFSKPVAASLHQLPATQAKVKKAVRAVRTAW</sequence>
<dbReference type="SMART" id="SM00636">
    <property type="entry name" value="Glyco_18"/>
    <property type="match status" value="1"/>
</dbReference>
<comment type="caution">
    <text evidence="10">The sequence shown here is derived from an EMBL/GenBank/DDBJ whole genome shotgun (WGS) entry which is preliminary data.</text>
</comment>
<evidence type="ECO:0000256" key="6">
    <source>
        <dbReference type="RuleBase" id="RU004453"/>
    </source>
</evidence>
<dbReference type="InterPro" id="IPR036573">
    <property type="entry name" value="CBM_sf_5/12"/>
</dbReference>
<dbReference type="Pfam" id="PF02839">
    <property type="entry name" value="CBM_5_12"/>
    <property type="match status" value="1"/>
</dbReference>
<dbReference type="EMBL" id="JAHDTB010000005">
    <property type="protein sequence ID" value="MBW8287543.1"/>
    <property type="molecule type" value="Genomic_DNA"/>
</dbReference>
<keyword evidence="11" id="KW-1185">Reference proteome</keyword>
<feature type="signal peptide" evidence="8">
    <location>
        <begin position="1"/>
        <end position="26"/>
    </location>
</feature>
<evidence type="ECO:0000256" key="1">
    <source>
        <dbReference type="ARBA" id="ARBA00012729"/>
    </source>
</evidence>
<feature type="region of interest" description="Disordered" evidence="7">
    <location>
        <begin position="74"/>
        <end position="103"/>
    </location>
</feature>
<evidence type="ECO:0000256" key="2">
    <source>
        <dbReference type="ARBA" id="ARBA00022801"/>
    </source>
</evidence>
<feature type="compositionally biased region" description="Pro residues" evidence="7">
    <location>
        <begin position="84"/>
        <end position="102"/>
    </location>
</feature>
<dbReference type="CDD" id="cd12214">
    <property type="entry name" value="ChiA1_BD"/>
    <property type="match status" value="1"/>
</dbReference>
<feature type="chain" id="PRO_5046386765" description="chitinase" evidence="8">
    <location>
        <begin position="27"/>
        <end position="440"/>
    </location>
</feature>
<dbReference type="SMART" id="SM00495">
    <property type="entry name" value="ChtBD3"/>
    <property type="match status" value="1"/>
</dbReference>
<feature type="compositionally biased region" description="Low complexity" evidence="7">
    <location>
        <begin position="74"/>
        <end position="83"/>
    </location>
</feature>
<dbReference type="SUPFAM" id="SSF51445">
    <property type="entry name" value="(Trans)glycosidases"/>
    <property type="match status" value="1"/>
</dbReference>
<dbReference type="Pfam" id="PF00704">
    <property type="entry name" value="Glyco_hydro_18"/>
    <property type="match status" value="1"/>
</dbReference>
<dbReference type="InterPro" id="IPR011583">
    <property type="entry name" value="Chitinase_II/V-like_cat"/>
</dbReference>
<dbReference type="Gene3D" id="3.20.20.80">
    <property type="entry name" value="Glycosidases"/>
    <property type="match status" value="1"/>
</dbReference>
<dbReference type="InterPro" id="IPR050542">
    <property type="entry name" value="Glycosyl_Hydrlase18_Chitinase"/>
</dbReference>
<dbReference type="PROSITE" id="PS51910">
    <property type="entry name" value="GH18_2"/>
    <property type="match status" value="1"/>
</dbReference>
<evidence type="ECO:0000256" key="7">
    <source>
        <dbReference type="SAM" id="MobiDB-lite"/>
    </source>
</evidence>
<dbReference type="CDD" id="cd02871">
    <property type="entry name" value="GH18_chitinase_D-like"/>
    <property type="match status" value="1"/>
</dbReference>
<dbReference type="Gene3D" id="2.10.10.20">
    <property type="entry name" value="Carbohydrate-binding module superfamily 5/12"/>
    <property type="match status" value="1"/>
</dbReference>
<evidence type="ECO:0000313" key="11">
    <source>
        <dbReference type="Proteomes" id="UP000711178"/>
    </source>
</evidence>
<reference evidence="10 11" key="1">
    <citation type="submission" date="2021-05" db="EMBL/GenBank/DDBJ databases">
        <title>Draft Whole Genome Sequencing Of Biosensor Chromobacterium violaceum Strain CV026 Reveals A Regulatory RNA In Chromobacterium violaceum Phenotype Regulatory Network.</title>
        <authorList>
            <person name="Hong K.W."/>
            <person name="Chan K.G."/>
            <person name="Chang C.-Y."/>
        </authorList>
    </citation>
    <scope>NUCLEOTIDE SEQUENCE [LARGE SCALE GENOMIC DNA]</scope>
    <source>
        <strain evidence="10 11">ATCC 31532</strain>
    </source>
</reference>
<dbReference type="PROSITE" id="PS51257">
    <property type="entry name" value="PROKAR_LIPOPROTEIN"/>
    <property type="match status" value="1"/>
</dbReference>
<comment type="similarity">
    <text evidence="6">Belongs to the glycosyl hydrolase 18 family.</text>
</comment>
<dbReference type="PANTHER" id="PTHR45708:SF49">
    <property type="entry name" value="ENDOCHITINASE"/>
    <property type="match status" value="1"/>
</dbReference>
<dbReference type="InterPro" id="IPR001223">
    <property type="entry name" value="Glyco_hydro18_cat"/>
</dbReference>
<keyword evidence="4 5" id="KW-0326">Glycosidase</keyword>
<evidence type="ECO:0000313" key="10">
    <source>
        <dbReference type="EMBL" id="MBW8287543.1"/>
    </source>
</evidence>
<dbReference type="InterPro" id="IPR017853">
    <property type="entry name" value="GH"/>
</dbReference>
<dbReference type="GeneID" id="89685418"/>
<organism evidence="10 11">
    <name type="scientific">Chromobacterium subtsugae</name>
    <dbReference type="NCBI Taxonomy" id="251747"/>
    <lineage>
        <taxon>Bacteria</taxon>
        <taxon>Pseudomonadati</taxon>
        <taxon>Pseudomonadota</taxon>
        <taxon>Betaproteobacteria</taxon>
        <taxon>Neisseriales</taxon>
        <taxon>Chromobacteriaceae</taxon>
        <taxon>Chromobacterium</taxon>
    </lineage>
</organism>
<keyword evidence="3" id="KW-0119">Carbohydrate metabolism</keyword>
<gene>
    <name evidence="10" type="ORF">KIF53_07870</name>
</gene>
<dbReference type="InterPro" id="IPR003610">
    <property type="entry name" value="CBM5/12"/>
</dbReference>
<evidence type="ECO:0000256" key="5">
    <source>
        <dbReference type="RuleBase" id="RU000489"/>
    </source>
</evidence>
<evidence type="ECO:0000256" key="8">
    <source>
        <dbReference type="SAM" id="SignalP"/>
    </source>
</evidence>
<evidence type="ECO:0000256" key="4">
    <source>
        <dbReference type="ARBA" id="ARBA00023295"/>
    </source>
</evidence>
<dbReference type="Proteomes" id="UP000711178">
    <property type="component" value="Unassembled WGS sequence"/>
</dbReference>
<dbReference type="PANTHER" id="PTHR45708">
    <property type="entry name" value="ENDOCHITINASE"/>
    <property type="match status" value="1"/>
</dbReference>
<accession>A0ABS7FBS6</accession>
<name>A0ABS7FBS6_9NEIS</name>
<keyword evidence="2 5" id="KW-0378">Hydrolase</keyword>
<proteinExistence type="inferred from homology"/>
<dbReference type="RefSeq" id="WP_043575934.1">
    <property type="nucleotide sequence ID" value="NZ_CP142381.1"/>
</dbReference>
<evidence type="ECO:0000256" key="3">
    <source>
        <dbReference type="ARBA" id="ARBA00023277"/>
    </source>
</evidence>
<evidence type="ECO:0000259" key="9">
    <source>
        <dbReference type="PROSITE" id="PS51910"/>
    </source>
</evidence>
<dbReference type="EC" id="3.2.1.14" evidence="1"/>
<dbReference type="SUPFAM" id="SSF51055">
    <property type="entry name" value="Carbohydrate binding domain"/>
    <property type="match status" value="1"/>
</dbReference>
<protein>
    <recommendedName>
        <fullName evidence="1">chitinase</fullName>
        <ecNumber evidence="1">3.2.1.14</ecNumber>
    </recommendedName>
</protein>
<dbReference type="PROSITE" id="PS01095">
    <property type="entry name" value="GH18_1"/>
    <property type="match status" value="1"/>
</dbReference>
<dbReference type="InterPro" id="IPR001579">
    <property type="entry name" value="Glyco_hydro_18_chit_AS"/>
</dbReference>
<keyword evidence="8" id="KW-0732">Signal</keyword>
<feature type="domain" description="GH18" evidence="9">
    <location>
        <begin position="109"/>
        <end position="422"/>
    </location>
</feature>